<dbReference type="Proteomes" id="UP001202328">
    <property type="component" value="Unassembled WGS sequence"/>
</dbReference>
<evidence type="ECO:0000313" key="2">
    <source>
        <dbReference type="Proteomes" id="UP001202328"/>
    </source>
</evidence>
<organism evidence="1 2">
    <name type="scientific">Papaver atlanticum</name>
    <dbReference type="NCBI Taxonomy" id="357466"/>
    <lineage>
        <taxon>Eukaryota</taxon>
        <taxon>Viridiplantae</taxon>
        <taxon>Streptophyta</taxon>
        <taxon>Embryophyta</taxon>
        <taxon>Tracheophyta</taxon>
        <taxon>Spermatophyta</taxon>
        <taxon>Magnoliopsida</taxon>
        <taxon>Ranunculales</taxon>
        <taxon>Papaveraceae</taxon>
        <taxon>Papaveroideae</taxon>
        <taxon>Papaver</taxon>
    </lineage>
</organism>
<keyword evidence="2" id="KW-1185">Reference proteome</keyword>
<feature type="non-terminal residue" evidence="1">
    <location>
        <position position="94"/>
    </location>
</feature>
<sequence length="94" mass="10651">MCVTQKEDSRDDSVNVRDLIIDFVTCSMSDLSPLASQEKKVELVFDEGVHLNANAYSVAEDNNQHERLQSFTHLDDTDDVVEIMTFANILITMK</sequence>
<dbReference type="AlphaFoldDB" id="A0AAD4X6K7"/>
<dbReference type="EMBL" id="JAJJMB010016162">
    <property type="protein sequence ID" value="KAI3849103.1"/>
    <property type="molecule type" value="Genomic_DNA"/>
</dbReference>
<evidence type="ECO:0000313" key="1">
    <source>
        <dbReference type="EMBL" id="KAI3849103.1"/>
    </source>
</evidence>
<comment type="caution">
    <text evidence="1">The sequence shown here is derived from an EMBL/GenBank/DDBJ whole genome shotgun (WGS) entry which is preliminary data.</text>
</comment>
<gene>
    <name evidence="1" type="ORF">MKW98_029028</name>
</gene>
<protein>
    <submittedName>
        <fullName evidence="1">Uncharacterized protein</fullName>
    </submittedName>
</protein>
<name>A0AAD4X6K7_9MAGN</name>
<accession>A0AAD4X6K7</accession>
<proteinExistence type="predicted"/>
<reference evidence="1" key="1">
    <citation type="submission" date="2022-04" db="EMBL/GenBank/DDBJ databases">
        <title>A functionally conserved STORR gene fusion in Papaver species that diverged 16.8 million years ago.</title>
        <authorList>
            <person name="Catania T."/>
        </authorList>
    </citation>
    <scope>NUCLEOTIDE SEQUENCE</scope>
    <source>
        <strain evidence="1">S-188037</strain>
    </source>
</reference>